<evidence type="ECO:0000313" key="2">
    <source>
        <dbReference type="EMBL" id="SHJ90033.1"/>
    </source>
</evidence>
<dbReference type="SUPFAM" id="SSF82649">
    <property type="entry name" value="SufE/NifU"/>
    <property type="match status" value="1"/>
</dbReference>
<reference evidence="2 3" key="1">
    <citation type="submission" date="2016-11" db="EMBL/GenBank/DDBJ databases">
        <authorList>
            <person name="Jaros S."/>
            <person name="Januszkiewicz K."/>
            <person name="Wedrychowicz H."/>
        </authorList>
    </citation>
    <scope>NUCLEOTIDE SEQUENCE [LARGE SCALE GENOMIC DNA]</scope>
    <source>
        <strain evidence="2 3">DSM 5091</strain>
    </source>
</reference>
<protein>
    <submittedName>
        <fullName evidence="2">Nitrogen fixation protein NifQ</fullName>
    </submittedName>
</protein>
<sequence length="340" mass="37485">MQGYTEKIRKYAADETHIGLLDKPDGTGEVGLRDQDKGNRLAVRFTLKLDNELIKKIRYQVFGCGFTIAACAAIAELSEGHSLQESIQCTPDLINRKLGGLPEERNYCAELAAQAFQAAVNSARNGAKPVAAEIQPEAEEDLNPRVNRRDPFYRALLDTDIPPGIFYEDRQMFAGLLTLAKQEGGIMTNRLGLKSTDVDKILAIYFPGFDRRKVTSSEPQPKQTPPPGINPDVLSILLSHVPCDQAGRKAHLAELLAKAIACRAALPGHLWVSMGLLKRPQLTAAIRRHLPTLALANNKGMRWKRYLFKQACDMNGGVMCKSPNCADCSDYHLCFAPENA</sequence>
<organism evidence="2 3">
    <name type="scientific">Malonomonas rubra DSM 5091</name>
    <dbReference type="NCBI Taxonomy" id="1122189"/>
    <lineage>
        <taxon>Bacteria</taxon>
        <taxon>Pseudomonadati</taxon>
        <taxon>Thermodesulfobacteriota</taxon>
        <taxon>Desulfuromonadia</taxon>
        <taxon>Desulfuromonadales</taxon>
        <taxon>Geopsychrobacteraceae</taxon>
        <taxon>Malonomonas</taxon>
    </lineage>
</organism>
<proteinExistence type="predicted"/>
<dbReference type="Pfam" id="PF01592">
    <property type="entry name" value="NifU_N"/>
    <property type="match status" value="1"/>
</dbReference>
<dbReference type="GO" id="GO:0051536">
    <property type="term" value="F:iron-sulfur cluster binding"/>
    <property type="evidence" value="ECO:0007669"/>
    <property type="project" value="InterPro"/>
</dbReference>
<dbReference type="Proteomes" id="UP000184171">
    <property type="component" value="Unassembled WGS sequence"/>
</dbReference>
<evidence type="ECO:0000313" key="3">
    <source>
        <dbReference type="Proteomes" id="UP000184171"/>
    </source>
</evidence>
<dbReference type="AlphaFoldDB" id="A0A1M6N383"/>
<dbReference type="EMBL" id="FQZT01000024">
    <property type="protein sequence ID" value="SHJ90033.1"/>
    <property type="molecule type" value="Genomic_DNA"/>
</dbReference>
<evidence type="ECO:0000259" key="1">
    <source>
        <dbReference type="Pfam" id="PF01592"/>
    </source>
</evidence>
<dbReference type="PANTHER" id="PTHR10093">
    <property type="entry name" value="IRON-SULFUR CLUSTER ASSEMBLY ENZYME NIFU HOMOLOG"/>
    <property type="match status" value="1"/>
</dbReference>
<accession>A0A1M6N383</accession>
<dbReference type="STRING" id="1122189.SAMN02745165_03487"/>
<keyword evidence="3" id="KW-1185">Reference proteome</keyword>
<dbReference type="GO" id="GO:0005506">
    <property type="term" value="F:iron ion binding"/>
    <property type="evidence" value="ECO:0007669"/>
    <property type="project" value="InterPro"/>
</dbReference>
<dbReference type="GO" id="GO:0009399">
    <property type="term" value="P:nitrogen fixation"/>
    <property type="evidence" value="ECO:0007669"/>
    <property type="project" value="InterPro"/>
</dbReference>
<dbReference type="GO" id="GO:0016226">
    <property type="term" value="P:iron-sulfur cluster assembly"/>
    <property type="evidence" value="ECO:0007669"/>
    <property type="project" value="InterPro"/>
</dbReference>
<dbReference type="InterPro" id="IPR006975">
    <property type="entry name" value="NifQ"/>
</dbReference>
<gene>
    <name evidence="2" type="ORF">SAMN02745165_03487</name>
</gene>
<feature type="domain" description="NIF system FeS cluster assembly NifU N-terminal" evidence="1">
    <location>
        <begin position="4"/>
        <end position="122"/>
    </location>
</feature>
<dbReference type="Pfam" id="PF04891">
    <property type="entry name" value="NifQ"/>
    <property type="match status" value="1"/>
</dbReference>
<name>A0A1M6N383_MALRU</name>
<dbReference type="InterPro" id="IPR002871">
    <property type="entry name" value="NIF_FeS_clus_asmbl_NifU_N"/>
</dbReference>
<dbReference type="GO" id="GO:0030151">
    <property type="term" value="F:molybdenum ion binding"/>
    <property type="evidence" value="ECO:0007669"/>
    <property type="project" value="InterPro"/>
</dbReference>
<dbReference type="Gene3D" id="3.90.1010.10">
    <property type="match status" value="1"/>
</dbReference>